<dbReference type="EMBL" id="OBEN01000016">
    <property type="protein sequence ID" value="SNZ16819.1"/>
    <property type="molecule type" value="Genomic_DNA"/>
</dbReference>
<proteinExistence type="predicted"/>
<dbReference type="Proteomes" id="UP000218627">
    <property type="component" value="Unassembled WGS sequence"/>
</dbReference>
<dbReference type="AlphaFoldDB" id="A0A285P4Z5"/>
<evidence type="ECO:0000313" key="3">
    <source>
        <dbReference type="Proteomes" id="UP000218627"/>
    </source>
</evidence>
<accession>A0A285P4Z5</accession>
<sequence>MGLYDRDYMRKDWDKKGKEGHRILSAISELFDKLSDKFPVNDPIKPKSVPSYTPSKPLLYLIFSLMFLSFVLLLYILLSSL</sequence>
<keyword evidence="3" id="KW-1185">Reference proteome</keyword>
<name>A0A285P4Z5_9AQUI</name>
<gene>
    <name evidence="2" type="ORF">SAMN06265353_1714</name>
</gene>
<keyword evidence="1" id="KW-0812">Transmembrane</keyword>
<keyword evidence="1" id="KW-1133">Transmembrane helix</keyword>
<protein>
    <submittedName>
        <fullName evidence="2">Uncharacterized protein</fullName>
    </submittedName>
</protein>
<keyword evidence="1" id="KW-0472">Membrane</keyword>
<evidence type="ECO:0000256" key="1">
    <source>
        <dbReference type="SAM" id="Phobius"/>
    </source>
</evidence>
<evidence type="ECO:0000313" key="2">
    <source>
        <dbReference type="EMBL" id="SNZ16819.1"/>
    </source>
</evidence>
<organism evidence="2 3">
    <name type="scientific">Hydrogenobacter hydrogenophilus</name>
    <dbReference type="NCBI Taxonomy" id="35835"/>
    <lineage>
        <taxon>Bacteria</taxon>
        <taxon>Pseudomonadati</taxon>
        <taxon>Aquificota</taxon>
        <taxon>Aquificia</taxon>
        <taxon>Aquificales</taxon>
        <taxon>Aquificaceae</taxon>
        <taxon>Hydrogenobacter</taxon>
    </lineage>
</organism>
<feature type="transmembrane region" description="Helical" evidence="1">
    <location>
        <begin position="58"/>
        <end position="78"/>
    </location>
</feature>
<reference evidence="3" key="1">
    <citation type="submission" date="2017-09" db="EMBL/GenBank/DDBJ databases">
        <authorList>
            <person name="Varghese N."/>
            <person name="Submissions S."/>
        </authorList>
    </citation>
    <scope>NUCLEOTIDE SEQUENCE [LARGE SCALE GENOMIC DNA]</scope>
    <source>
        <strain evidence="3">DSM 2913</strain>
    </source>
</reference>